<keyword evidence="4" id="KW-1185">Reference proteome</keyword>
<keyword evidence="1" id="KW-0862">Zinc</keyword>
<dbReference type="KEGG" id="fvn:FVRRES_08451"/>
<dbReference type="SUPFAM" id="SSF57850">
    <property type="entry name" value="RING/U-box"/>
    <property type="match status" value="1"/>
</dbReference>
<organism evidence="3 4">
    <name type="scientific">Fusarium venenatum</name>
    <dbReference type="NCBI Taxonomy" id="56646"/>
    <lineage>
        <taxon>Eukaryota</taxon>
        <taxon>Fungi</taxon>
        <taxon>Dikarya</taxon>
        <taxon>Ascomycota</taxon>
        <taxon>Pezizomycotina</taxon>
        <taxon>Sordariomycetes</taxon>
        <taxon>Hypocreomycetidae</taxon>
        <taxon>Hypocreales</taxon>
        <taxon>Nectriaceae</taxon>
        <taxon>Fusarium</taxon>
    </lineage>
</organism>
<dbReference type="AlphaFoldDB" id="A0A2L2TBM5"/>
<evidence type="ECO:0000313" key="4">
    <source>
        <dbReference type="Proteomes" id="UP000245910"/>
    </source>
</evidence>
<keyword evidence="1" id="KW-0863">Zinc-finger</keyword>
<protein>
    <recommendedName>
        <fullName evidence="2">RING-type domain-containing protein</fullName>
    </recommendedName>
</protein>
<name>A0A2L2TBM5_9HYPO</name>
<keyword evidence="1" id="KW-0479">Metal-binding</keyword>
<proteinExistence type="predicted"/>
<dbReference type="PROSITE" id="PS50089">
    <property type="entry name" value="ZF_RING_2"/>
    <property type="match status" value="1"/>
</dbReference>
<dbReference type="OrthoDB" id="8062037at2759"/>
<dbReference type="InterPro" id="IPR001841">
    <property type="entry name" value="Znf_RING"/>
</dbReference>
<dbReference type="InterPro" id="IPR013083">
    <property type="entry name" value="Znf_RING/FYVE/PHD"/>
</dbReference>
<dbReference type="Proteomes" id="UP000245910">
    <property type="component" value="Chromosome III"/>
</dbReference>
<dbReference type="STRING" id="56646.A0A2L2TBM5"/>
<dbReference type="GO" id="GO:0008270">
    <property type="term" value="F:zinc ion binding"/>
    <property type="evidence" value="ECO:0007669"/>
    <property type="project" value="UniProtKB-KW"/>
</dbReference>
<dbReference type="RefSeq" id="XP_025592089.1">
    <property type="nucleotide sequence ID" value="XM_025737205.1"/>
</dbReference>
<dbReference type="GeneID" id="37260090"/>
<evidence type="ECO:0000313" key="3">
    <source>
        <dbReference type="EMBL" id="CEI68374.1"/>
    </source>
</evidence>
<accession>A0A2L2TBM5</accession>
<reference evidence="4" key="1">
    <citation type="submission" date="2014-10" db="EMBL/GenBank/DDBJ databases">
        <authorList>
            <person name="King R."/>
        </authorList>
    </citation>
    <scope>NUCLEOTIDE SEQUENCE [LARGE SCALE GENOMIC DNA]</scope>
    <source>
        <strain evidence="4">A3/5</strain>
    </source>
</reference>
<dbReference type="EMBL" id="LN649231">
    <property type="protein sequence ID" value="CEI68374.1"/>
    <property type="molecule type" value="Genomic_DNA"/>
</dbReference>
<evidence type="ECO:0000256" key="1">
    <source>
        <dbReference type="PROSITE-ProRule" id="PRU00175"/>
    </source>
</evidence>
<feature type="domain" description="RING-type" evidence="2">
    <location>
        <begin position="30"/>
        <end position="96"/>
    </location>
</feature>
<sequence>MSSITETYFPYLLEILQRDPSATERLKLDCGMCFEEMTTDGVEECELPDGETGVAHVAYILPCGHIFGLSCVARHRQHSFEEQVYGRSHHKCPTCRQRQHFIPCGCPHILGTMLQVQEANRQEMLDKIEKVKGMGDRCISCGLKSFSSALTEEVDPLGGVDADDGDWDDPWTGVQLVIRMNFLKRPGDLHWRLDAFRIKNRLYAPSDISADTRRRLDDFIDEMSSAFFANILESGEGVHRILAEITKTGDRTSTLLSHL</sequence>
<dbReference type="Gene3D" id="3.30.40.10">
    <property type="entry name" value="Zinc/RING finger domain, C3HC4 (zinc finger)"/>
    <property type="match status" value="1"/>
</dbReference>
<evidence type="ECO:0000259" key="2">
    <source>
        <dbReference type="PROSITE" id="PS50089"/>
    </source>
</evidence>